<reference evidence="1" key="2">
    <citation type="journal article" date="2015" name="Fish Shellfish Immunol.">
        <title>Early steps in the European eel (Anguilla anguilla)-Vibrio vulnificus interaction in the gills: Role of the RtxA13 toxin.</title>
        <authorList>
            <person name="Callol A."/>
            <person name="Pajuelo D."/>
            <person name="Ebbesson L."/>
            <person name="Teles M."/>
            <person name="MacKenzie S."/>
            <person name="Amaro C."/>
        </authorList>
    </citation>
    <scope>NUCLEOTIDE SEQUENCE</scope>
</reference>
<dbReference type="AlphaFoldDB" id="A0A0E9PTS2"/>
<accession>A0A0E9PTS2</accession>
<reference evidence="1" key="1">
    <citation type="submission" date="2014-11" db="EMBL/GenBank/DDBJ databases">
        <authorList>
            <person name="Amaro Gonzalez C."/>
        </authorList>
    </citation>
    <scope>NUCLEOTIDE SEQUENCE</scope>
</reference>
<protein>
    <submittedName>
        <fullName evidence="1">Uncharacterized protein</fullName>
    </submittedName>
</protein>
<name>A0A0E9PTS2_ANGAN</name>
<organism evidence="1">
    <name type="scientific">Anguilla anguilla</name>
    <name type="common">European freshwater eel</name>
    <name type="synonym">Muraena anguilla</name>
    <dbReference type="NCBI Taxonomy" id="7936"/>
    <lineage>
        <taxon>Eukaryota</taxon>
        <taxon>Metazoa</taxon>
        <taxon>Chordata</taxon>
        <taxon>Craniata</taxon>
        <taxon>Vertebrata</taxon>
        <taxon>Euteleostomi</taxon>
        <taxon>Actinopterygii</taxon>
        <taxon>Neopterygii</taxon>
        <taxon>Teleostei</taxon>
        <taxon>Anguilliformes</taxon>
        <taxon>Anguillidae</taxon>
        <taxon>Anguilla</taxon>
    </lineage>
</organism>
<evidence type="ECO:0000313" key="1">
    <source>
        <dbReference type="EMBL" id="JAH07485.1"/>
    </source>
</evidence>
<dbReference type="EMBL" id="GBXM01101092">
    <property type="protein sequence ID" value="JAH07485.1"/>
    <property type="molecule type" value="Transcribed_RNA"/>
</dbReference>
<proteinExistence type="predicted"/>
<sequence length="31" mass="3405">MQAIPLQCWHIGKVLDEPQGSGITHETNDSV</sequence>